<dbReference type="InterPro" id="IPR050491">
    <property type="entry name" value="AmpC-like"/>
</dbReference>
<dbReference type="PANTHER" id="PTHR46825">
    <property type="entry name" value="D-ALANYL-D-ALANINE-CARBOXYPEPTIDASE/ENDOPEPTIDASE AMPH"/>
    <property type="match status" value="1"/>
</dbReference>
<evidence type="ECO:0000313" key="4">
    <source>
        <dbReference type="Proteomes" id="UP000257136"/>
    </source>
</evidence>
<dbReference type="Pfam" id="PF00144">
    <property type="entry name" value="Beta-lactamase"/>
    <property type="match status" value="1"/>
</dbReference>
<feature type="signal peptide" evidence="1">
    <location>
        <begin position="1"/>
        <end position="23"/>
    </location>
</feature>
<proteinExistence type="predicted"/>
<dbReference type="PANTHER" id="PTHR46825:SF9">
    <property type="entry name" value="BETA-LACTAMASE-RELATED DOMAIN-CONTAINING PROTEIN"/>
    <property type="match status" value="1"/>
</dbReference>
<keyword evidence="1" id="KW-0732">Signal</keyword>
<protein>
    <submittedName>
        <fullName evidence="3">Beta-lactamase</fullName>
    </submittedName>
</protein>
<accession>A0A3E0ESU0</accession>
<comment type="caution">
    <text evidence="3">The sequence shown here is derived from an EMBL/GenBank/DDBJ whole genome shotgun (WGS) entry which is preliminary data.</text>
</comment>
<dbReference type="InterPro" id="IPR012338">
    <property type="entry name" value="Beta-lactam/transpept-like"/>
</dbReference>
<evidence type="ECO:0000256" key="1">
    <source>
        <dbReference type="SAM" id="SignalP"/>
    </source>
</evidence>
<dbReference type="AlphaFoldDB" id="A0A3E0ESU0"/>
<sequence length="350" mass="40408">MRLNKQQFSILIFLLLLTNNLFAQTQQIKQIDSLMKWSNQIGIFNGNVLVSKNNKIIYSASFGFADASKTSQLTNDYRFNIGSITKEFSAVALMQLKEQGKLKLDDKVSKFIPELPKWADEVSIKDLLQYTSGIPDVNWKNIKNDKDLFNGLMLIDTLDFKPGKNYAYNNNNIFLRHFIVERLSGMNYKMYVEKFIFQPCEMNSSVMTLFENEENIARGFNNNLVADKPDLPITGGTYLTTIDLLKWENCLCSEKIINKKSLYEIGQQFDLPETQSALGEAKFKSKKITEHIHDGRMGNYEALLTSNMDEKFTIILLDNNYNKKVFEISDAIISILRNQKYKLPEKRTEK</sequence>
<evidence type="ECO:0000313" key="3">
    <source>
        <dbReference type="EMBL" id="REH00854.1"/>
    </source>
</evidence>
<gene>
    <name evidence="3" type="ORF">C8P67_102103</name>
</gene>
<dbReference type="EMBL" id="QUNI01000002">
    <property type="protein sequence ID" value="REH00854.1"/>
    <property type="molecule type" value="Genomic_DNA"/>
</dbReference>
<reference evidence="3 4" key="1">
    <citation type="submission" date="2018-08" db="EMBL/GenBank/DDBJ databases">
        <title>Genomic Encyclopedia of Archaeal and Bacterial Type Strains, Phase II (KMG-II): from individual species to whole genera.</title>
        <authorList>
            <person name="Goeker M."/>
        </authorList>
    </citation>
    <scope>NUCLEOTIDE SEQUENCE [LARGE SCALE GENOMIC DNA]</scope>
    <source>
        <strain evidence="3 4">DSM 100880</strain>
    </source>
</reference>
<evidence type="ECO:0000259" key="2">
    <source>
        <dbReference type="Pfam" id="PF00144"/>
    </source>
</evidence>
<dbReference type="InterPro" id="IPR001466">
    <property type="entry name" value="Beta-lactam-related"/>
</dbReference>
<keyword evidence="4" id="KW-1185">Reference proteome</keyword>
<feature type="domain" description="Beta-lactamase-related" evidence="2">
    <location>
        <begin position="42"/>
        <end position="248"/>
    </location>
</feature>
<dbReference type="SUPFAM" id="SSF56601">
    <property type="entry name" value="beta-lactamase/transpeptidase-like"/>
    <property type="match status" value="1"/>
</dbReference>
<feature type="chain" id="PRO_5017814658" evidence="1">
    <location>
        <begin position="24"/>
        <end position="350"/>
    </location>
</feature>
<name>A0A3E0ESU0_9FLAO</name>
<dbReference type="Proteomes" id="UP000257136">
    <property type="component" value="Unassembled WGS sequence"/>
</dbReference>
<dbReference type="Gene3D" id="3.40.710.10">
    <property type="entry name" value="DD-peptidase/beta-lactamase superfamily"/>
    <property type="match status" value="1"/>
</dbReference>
<organism evidence="3 4">
    <name type="scientific">Flavobacterium aquicola</name>
    <dbReference type="NCBI Taxonomy" id="1682742"/>
    <lineage>
        <taxon>Bacteria</taxon>
        <taxon>Pseudomonadati</taxon>
        <taxon>Bacteroidota</taxon>
        <taxon>Flavobacteriia</taxon>
        <taxon>Flavobacteriales</taxon>
        <taxon>Flavobacteriaceae</taxon>
        <taxon>Flavobacterium</taxon>
    </lineage>
</organism>